<feature type="transmembrane region" description="Helical" evidence="1">
    <location>
        <begin position="38"/>
        <end position="57"/>
    </location>
</feature>
<keyword evidence="1" id="KW-0812">Transmembrane</keyword>
<evidence type="ECO:0000313" key="3">
    <source>
        <dbReference type="Proteomes" id="UP000004080"/>
    </source>
</evidence>
<dbReference type="eggNOG" id="ENOG5032WCQ">
    <property type="taxonomic scope" value="Bacteria"/>
</dbReference>
<dbReference type="OrthoDB" id="2357074at2"/>
<sequence length="120" mass="12854">MLKRVLLILLTLVLAIASLLLAAKHPTGPNTIAFDEPLVFMIAIGIVVFLFIPPFVMSFFSNSVVRINIVYQFFIVLSFLGLVPLGFMVANGALIAVVSIIGLLVSVASIVVLIREASVA</sequence>
<dbReference type="PATRIC" id="fig|1196324.3.peg.3226"/>
<comment type="caution">
    <text evidence="2">The sequence shown here is derived from an EMBL/GenBank/DDBJ whole genome shotgun (WGS) entry which is preliminary data.</text>
</comment>
<evidence type="ECO:0000313" key="2">
    <source>
        <dbReference type="EMBL" id="EIT84258.1"/>
    </source>
</evidence>
<keyword evidence="1" id="KW-0472">Membrane</keyword>
<accession>I8UBT4</accession>
<name>I8UBT4_9BACL</name>
<dbReference type="EMBL" id="AKKV01000036">
    <property type="protein sequence ID" value="EIT84258.1"/>
    <property type="molecule type" value="Genomic_DNA"/>
</dbReference>
<protein>
    <submittedName>
        <fullName evidence="2">Putative integral inner membrane protein</fullName>
    </submittedName>
</protein>
<organism evidence="2 3">
    <name type="scientific">Fictibacillus macauensis ZFHKF-1</name>
    <dbReference type="NCBI Taxonomy" id="1196324"/>
    <lineage>
        <taxon>Bacteria</taxon>
        <taxon>Bacillati</taxon>
        <taxon>Bacillota</taxon>
        <taxon>Bacilli</taxon>
        <taxon>Bacillales</taxon>
        <taxon>Fictibacillaceae</taxon>
        <taxon>Fictibacillus</taxon>
    </lineage>
</organism>
<dbReference type="Proteomes" id="UP000004080">
    <property type="component" value="Unassembled WGS sequence"/>
</dbReference>
<keyword evidence="3" id="KW-1185">Reference proteome</keyword>
<proteinExistence type="predicted"/>
<gene>
    <name evidence="2" type="ORF">A374_15768</name>
</gene>
<dbReference type="STRING" id="1196324.A374_15768"/>
<dbReference type="RefSeq" id="WP_007203226.1">
    <property type="nucleotide sequence ID" value="NZ_AKKV01000036.1"/>
</dbReference>
<keyword evidence="1" id="KW-1133">Transmembrane helix</keyword>
<dbReference type="AlphaFoldDB" id="I8UBT4"/>
<feature type="transmembrane region" description="Helical" evidence="1">
    <location>
        <begin position="93"/>
        <end position="114"/>
    </location>
</feature>
<feature type="transmembrane region" description="Helical" evidence="1">
    <location>
        <begin position="69"/>
        <end position="87"/>
    </location>
</feature>
<evidence type="ECO:0000256" key="1">
    <source>
        <dbReference type="SAM" id="Phobius"/>
    </source>
</evidence>
<reference evidence="2 3" key="1">
    <citation type="journal article" date="2012" name="J. Bacteriol.">
        <title>Genome of Bacillus macauensis ZFHKF-1, a Long-Chain-Forming Bacterium.</title>
        <authorList>
            <person name="Cai L."/>
            <person name="Zhang T."/>
        </authorList>
    </citation>
    <scope>NUCLEOTIDE SEQUENCE [LARGE SCALE GENOMIC DNA]</scope>
    <source>
        <strain evidence="2 3">ZFHKF-1</strain>
    </source>
</reference>